<dbReference type="PROSITE" id="PS00108">
    <property type="entry name" value="PROTEIN_KINASE_ST"/>
    <property type="match status" value="1"/>
</dbReference>
<evidence type="ECO:0000256" key="12">
    <source>
        <dbReference type="ARBA" id="ARBA00047811"/>
    </source>
</evidence>
<feature type="compositionally biased region" description="Basic and acidic residues" evidence="17">
    <location>
        <begin position="390"/>
        <end position="399"/>
    </location>
</feature>
<dbReference type="PROSITE" id="PS00107">
    <property type="entry name" value="PROTEIN_KINASE_ATP"/>
    <property type="match status" value="1"/>
</dbReference>
<dbReference type="PANTHER" id="PTHR24056">
    <property type="entry name" value="CELL DIVISION PROTEIN KINASE"/>
    <property type="match status" value="1"/>
</dbReference>
<evidence type="ECO:0000256" key="4">
    <source>
        <dbReference type="ARBA" id="ARBA00012425"/>
    </source>
</evidence>
<dbReference type="EC" id="2.7.11.22" evidence="4"/>
<evidence type="ECO:0000256" key="14">
    <source>
        <dbReference type="ARBA" id="ARBA00049280"/>
    </source>
</evidence>
<evidence type="ECO:0000313" key="19">
    <source>
        <dbReference type="EMBL" id="ODQ79941.1"/>
    </source>
</evidence>
<dbReference type="Proteomes" id="UP000094336">
    <property type="component" value="Unassembled WGS sequence"/>
</dbReference>
<evidence type="ECO:0000256" key="5">
    <source>
        <dbReference type="ARBA" id="ARBA00022527"/>
    </source>
</evidence>
<evidence type="ECO:0000259" key="18">
    <source>
        <dbReference type="PROSITE" id="PS50011"/>
    </source>
</evidence>
<dbReference type="AlphaFoldDB" id="A0A1E3QQI6"/>
<feature type="compositionally biased region" description="Basic and acidic residues" evidence="17">
    <location>
        <begin position="551"/>
        <end position="579"/>
    </location>
</feature>
<keyword evidence="9 16" id="KW-0067">ATP-binding</keyword>
<evidence type="ECO:0000256" key="16">
    <source>
        <dbReference type="PROSITE-ProRule" id="PRU10141"/>
    </source>
</evidence>
<protein>
    <recommendedName>
        <fullName evidence="11">Serine/threonine-protein kinase BUR1</fullName>
        <ecNumber evidence="4">2.7.11.22</ecNumber>
        <ecNumber evidence="3">2.7.11.23</ecNumber>
    </recommendedName>
    <alternativeName>
        <fullName evidence="15">Serine/threonine-protein kinase bur1</fullName>
    </alternativeName>
</protein>
<dbReference type="GO" id="GO:0004693">
    <property type="term" value="F:cyclin-dependent protein serine/threonine kinase activity"/>
    <property type="evidence" value="ECO:0007669"/>
    <property type="project" value="UniProtKB-EC"/>
</dbReference>
<feature type="compositionally biased region" description="Basic and acidic residues" evidence="17">
    <location>
        <begin position="448"/>
        <end position="466"/>
    </location>
</feature>
<feature type="region of interest" description="Disordered" evidence="17">
    <location>
        <begin position="1"/>
        <end position="51"/>
    </location>
</feature>
<comment type="subcellular location">
    <subcellularLocation>
        <location evidence="1">Nucleus</location>
    </subcellularLocation>
</comment>
<dbReference type="Pfam" id="PF00069">
    <property type="entry name" value="Pkinase"/>
    <property type="match status" value="1"/>
</dbReference>
<evidence type="ECO:0000256" key="13">
    <source>
        <dbReference type="ARBA" id="ARBA00048367"/>
    </source>
</evidence>
<comment type="catalytic activity">
    <reaction evidence="14">
        <text>[DNA-directed RNA polymerase] + ATP = phospho-[DNA-directed RNA polymerase] + ADP + H(+)</text>
        <dbReference type="Rhea" id="RHEA:10216"/>
        <dbReference type="Rhea" id="RHEA-COMP:11321"/>
        <dbReference type="Rhea" id="RHEA-COMP:11322"/>
        <dbReference type="ChEBI" id="CHEBI:15378"/>
        <dbReference type="ChEBI" id="CHEBI:30616"/>
        <dbReference type="ChEBI" id="CHEBI:43176"/>
        <dbReference type="ChEBI" id="CHEBI:68546"/>
        <dbReference type="ChEBI" id="CHEBI:456216"/>
        <dbReference type="EC" id="2.7.11.23"/>
    </reaction>
</comment>
<evidence type="ECO:0000256" key="8">
    <source>
        <dbReference type="ARBA" id="ARBA00022777"/>
    </source>
</evidence>
<dbReference type="RefSeq" id="XP_018985269.1">
    <property type="nucleotide sequence ID" value="XM_019128904.1"/>
</dbReference>
<comment type="catalytic activity">
    <reaction evidence="12">
        <text>L-threonyl-[protein] + ATP = O-phospho-L-threonyl-[protein] + ADP + H(+)</text>
        <dbReference type="Rhea" id="RHEA:46608"/>
        <dbReference type="Rhea" id="RHEA-COMP:11060"/>
        <dbReference type="Rhea" id="RHEA-COMP:11605"/>
        <dbReference type="ChEBI" id="CHEBI:15378"/>
        <dbReference type="ChEBI" id="CHEBI:30013"/>
        <dbReference type="ChEBI" id="CHEBI:30616"/>
        <dbReference type="ChEBI" id="CHEBI:61977"/>
        <dbReference type="ChEBI" id="CHEBI:456216"/>
        <dbReference type="EC" id="2.7.11.22"/>
    </reaction>
</comment>
<keyword evidence="8" id="KW-0418">Kinase</keyword>
<evidence type="ECO:0000256" key="3">
    <source>
        <dbReference type="ARBA" id="ARBA00012409"/>
    </source>
</evidence>
<dbReference type="Gene3D" id="3.30.200.20">
    <property type="entry name" value="Phosphorylase Kinase, domain 1"/>
    <property type="match status" value="1"/>
</dbReference>
<evidence type="ECO:0000256" key="15">
    <source>
        <dbReference type="ARBA" id="ARBA00073250"/>
    </source>
</evidence>
<comment type="catalytic activity">
    <reaction evidence="13">
        <text>L-seryl-[protein] + ATP = O-phospho-L-seryl-[protein] + ADP + H(+)</text>
        <dbReference type="Rhea" id="RHEA:17989"/>
        <dbReference type="Rhea" id="RHEA-COMP:9863"/>
        <dbReference type="Rhea" id="RHEA-COMP:11604"/>
        <dbReference type="ChEBI" id="CHEBI:15378"/>
        <dbReference type="ChEBI" id="CHEBI:29999"/>
        <dbReference type="ChEBI" id="CHEBI:30616"/>
        <dbReference type="ChEBI" id="CHEBI:83421"/>
        <dbReference type="ChEBI" id="CHEBI:456216"/>
        <dbReference type="EC" id="2.7.11.22"/>
    </reaction>
</comment>
<keyword evidence="5" id="KW-0723">Serine/threonine-protein kinase</keyword>
<dbReference type="OrthoDB" id="28397at2759"/>
<name>A0A1E3QQI6_9ASCO</name>
<feature type="region of interest" description="Disordered" evidence="17">
    <location>
        <begin position="390"/>
        <end position="579"/>
    </location>
</feature>
<dbReference type="InterPro" id="IPR017441">
    <property type="entry name" value="Protein_kinase_ATP_BS"/>
</dbReference>
<dbReference type="GeneID" id="30146757"/>
<dbReference type="STRING" id="984486.A0A1E3QQI6"/>
<evidence type="ECO:0000256" key="6">
    <source>
        <dbReference type="ARBA" id="ARBA00022679"/>
    </source>
</evidence>
<dbReference type="FunFam" id="1.10.510.10:FF:000415">
    <property type="entry name" value="CMGC/CDK/CRK7 protein kinase, variant"/>
    <property type="match status" value="1"/>
</dbReference>
<evidence type="ECO:0000256" key="9">
    <source>
        <dbReference type="ARBA" id="ARBA00022840"/>
    </source>
</evidence>
<dbReference type="InterPro" id="IPR000719">
    <property type="entry name" value="Prot_kinase_dom"/>
</dbReference>
<evidence type="ECO:0000256" key="1">
    <source>
        <dbReference type="ARBA" id="ARBA00004123"/>
    </source>
</evidence>
<dbReference type="SMART" id="SM00220">
    <property type="entry name" value="S_TKc"/>
    <property type="match status" value="1"/>
</dbReference>
<dbReference type="InterPro" id="IPR050108">
    <property type="entry name" value="CDK"/>
</dbReference>
<feature type="compositionally biased region" description="Polar residues" evidence="17">
    <location>
        <begin position="525"/>
        <end position="550"/>
    </location>
</feature>
<evidence type="ECO:0000256" key="10">
    <source>
        <dbReference type="ARBA" id="ARBA00023242"/>
    </source>
</evidence>
<reference evidence="20" key="1">
    <citation type="submission" date="2016-05" db="EMBL/GenBank/DDBJ databases">
        <title>Comparative genomics of biotechnologically important yeasts.</title>
        <authorList>
            <consortium name="DOE Joint Genome Institute"/>
            <person name="Riley R."/>
            <person name="Haridas S."/>
            <person name="Wolfe K.H."/>
            <person name="Lopes M.R."/>
            <person name="Hittinger C.T."/>
            <person name="Goker M."/>
            <person name="Salamov A."/>
            <person name="Wisecaver J."/>
            <person name="Long T.M."/>
            <person name="Aerts A.L."/>
            <person name="Barry K."/>
            <person name="Choi C."/>
            <person name="Clum A."/>
            <person name="Coughlan A.Y."/>
            <person name="Deshpande S."/>
            <person name="Douglass A.P."/>
            <person name="Hanson S.J."/>
            <person name="Klenk H.-P."/>
            <person name="Labutti K."/>
            <person name="Lapidus A."/>
            <person name="Lindquist E."/>
            <person name="Lipzen A."/>
            <person name="Meier-Kolthoff J.P."/>
            <person name="Ohm R.A."/>
            <person name="Otillar R.P."/>
            <person name="Pangilinan J."/>
            <person name="Peng Y."/>
            <person name="Rokas A."/>
            <person name="Rosa C.A."/>
            <person name="Scheuner C."/>
            <person name="Sibirny A.A."/>
            <person name="Slot J.C."/>
            <person name="Stielow J.B."/>
            <person name="Sun H."/>
            <person name="Kurtzman C.P."/>
            <person name="Blackwell M."/>
            <person name="Grigoriev I.V."/>
            <person name="Jeffries T.W."/>
        </authorList>
    </citation>
    <scope>NUCLEOTIDE SEQUENCE [LARGE SCALE GENOMIC DNA]</scope>
    <source>
        <strain evidence="20">NRRL Y-12698</strain>
    </source>
</reference>
<feature type="domain" description="Protein kinase" evidence="18">
    <location>
        <begin position="70"/>
        <end position="371"/>
    </location>
</feature>
<dbReference type="InterPro" id="IPR008271">
    <property type="entry name" value="Ser/Thr_kinase_AS"/>
</dbReference>
<organism evidence="19 20">
    <name type="scientific">Babjeviella inositovora NRRL Y-12698</name>
    <dbReference type="NCBI Taxonomy" id="984486"/>
    <lineage>
        <taxon>Eukaryota</taxon>
        <taxon>Fungi</taxon>
        <taxon>Dikarya</taxon>
        <taxon>Ascomycota</taxon>
        <taxon>Saccharomycotina</taxon>
        <taxon>Pichiomycetes</taxon>
        <taxon>Serinales incertae sedis</taxon>
        <taxon>Babjeviella</taxon>
    </lineage>
</organism>
<evidence type="ECO:0000313" key="20">
    <source>
        <dbReference type="Proteomes" id="UP000094336"/>
    </source>
</evidence>
<dbReference type="SUPFAM" id="SSF56112">
    <property type="entry name" value="Protein kinase-like (PK-like)"/>
    <property type="match status" value="1"/>
</dbReference>
<dbReference type="GO" id="GO:0030447">
    <property type="term" value="P:filamentous growth"/>
    <property type="evidence" value="ECO:0007669"/>
    <property type="project" value="UniProtKB-ARBA"/>
</dbReference>
<feature type="binding site" evidence="16">
    <location>
        <position position="98"/>
    </location>
    <ligand>
        <name>ATP</name>
        <dbReference type="ChEBI" id="CHEBI:30616"/>
    </ligand>
</feature>
<gene>
    <name evidence="19" type="ORF">BABINDRAFT_161605</name>
</gene>
<keyword evidence="10" id="KW-0539">Nucleus</keyword>
<dbReference type="PROSITE" id="PS50011">
    <property type="entry name" value="PROTEIN_KINASE_DOM"/>
    <property type="match status" value="1"/>
</dbReference>
<evidence type="ECO:0000256" key="7">
    <source>
        <dbReference type="ARBA" id="ARBA00022741"/>
    </source>
</evidence>
<keyword evidence="6" id="KW-0808">Transferase</keyword>
<feature type="compositionally biased region" description="Basic and acidic residues" evidence="17">
    <location>
        <begin position="475"/>
        <end position="487"/>
    </location>
</feature>
<keyword evidence="7 16" id="KW-0547">Nucleotide-binding</keyword>
<dbReference type="GO" id="GO:0008353">
    <property type="term" value="F:RNA polymerase II CTD heptapeptide repeat kinase activity"/>
    <property type="evidence" value="ECO:0007669"/>
    <property type="project" value="UniProtKB-EC"/>
</dbReference>
<evidence type="ECO:0000256" key="17">
    <source>
        <dbReference type="SAM" id="MobiDB-lite"/>
    </source>
</evidence>
<dbReference type="EMBL" id="KV454431">
    <property type="protein sequence ID" value="ODQ79941.1"/>
    <property type="molecule type" value="Genomic_DNA"/>
</dbReference>
<dbReference type="PANTHER" id="PTHR24056:SF233">
    <property type="entry name" value="CYCLIN-DEPENDENT KINASE 9"/>
    <property type="match status" value="1"/>
</dbReference>
<accession>A0A1E3QQI6</accession>
<evidence type="ECO:0000256" key="11">
    <source>
        <dbReference type="ARBA" id="ARBA00041018"/>
    </source>
</evidence>
<feature type="compositionally biased region" description="Pro residues" evidence="17">
    <location>
        <begin position="415"/>
        <end position="428"/>
    </location>
</feature>
<evidence type="ECO:0000256" key="2">
    <source>
        <dbReference type="ARBA" id="ARBA00006485"/>
    </source>
</evidence>
<keyword evidence="20" id="KW-1185">Reference proteome</keyword>
<dbReference type="GO" id="GO:0005524">
    <property type="term" value="F:ATP binding"/>
    <property type="evidence" value="ECO:0007669"/>
    <property type="project" value="UniProtKB-UniRule"/>
</dbReference>
<dbReference type="InterPro" id="IPR011009">
    <property type="entry name" value="Kinase-like_dom_sf"/>
</dbReference>
<dbReference type="GO" id="GO:0005634">
    <property type="term" value="C:nucleus"/>
    <property type="evidence" value="ECO:0007669"/>
    <property type="project" value="UniProtKB-SubCell"/>
</dbReference>
<dbReference type="Gene3D" id="1.10.510.10">
    <property type="entry name" value="Transferase(Phosphotransferase) domain 1"/>
    <property type="match status" value="1"/>
</dbReference>
<comment type="similarity">
    <text evidence="2">Belongs to the protein kinase superfamily. CMGC Ser/Thr protein kinase family. CDC2/CDKX subfamily.</text>
</comment>
<proteinExistence type="inferred from homology"/>
<dbReference type="EC" id="2.7.11.23" evidence="3"/>
<sequence length="579" mass="65561">MSDYDTRNSASPKMNPDLSRAGTPLAERSRPINTSKPPVRPVSMKIPTRPSTCTAKDTPYVNKLKSLSSYKVTKQLGEGSFGTVKQATDDRGRLVALKQMLHKNNKDGFPVTSLREINIMRKLKHRNVLILIEMLYEPGDPLRKTTASWFMAMPYMSHDLAGVLSNPRITLAVPQLKTLMKQILEGIQYIHEQRFFHRDIKTANLLLDFKGTLKIADLGLARPYKGHVPTLNSGPSGGQGRYTGLVVTRWYRPPELLLGERSYTTAVDLWGIGCVFGEMYEKKPILKGPSDIEQAYYIFNLVGGPTAENWPRHKELPGNDVDLHKVYEQPTLKRRFGALMDPLAIDLMEKLLMLDPVRRFNALDALNHKWFSTEPLPCLEEYLTGWEESHEQDKKKFEAEGTQTRPTAPPMTIVPRPPKTVPKLPRPPQSRERILKGGSSYRPGLGELPKHPYPDDRRRPQPEKRPFSNLLYDDPPSRTTRDKRESLNSRNRSPMVERASSARFTPIGPRNGIPTGPAGLRRSESPSQAPPQRSKTLDISSMLNSVSQSIMHKDGRKDEGESKRRRDEPVASDNKQKDR</sequence>